<dbReference type="Proteomes" id="UP000245697">
    <property type="component" value="Unassembled WGS sequence"/>
</dbReference>
<dbReference type="PANTHER" id="PTHR33164">
    <property type="entry name" value="TRANSCRIPTIONAL REGULATOR, MARR FAMILY"/>
    <property type="match status" value="1"/>
</dbReference>
<dbReference type="PANTHER" id="PTHR33164:SF95">
    <property type="entry name" value="TRANSCRIPTIONAL REGULATOR"/>
    <property type="match status" value="1"/>
</dbReference>
<dbReference type="Pfam" id="PF12802">
    <property type="entry name" value="MarR_2"/>
    <property type="match status" value="1"/>
</dbReference>
<keyword evidence="3" id="KW-1185">Reference proteome</keyword>
<dbReference type="InterPro" id="IPR036390">
    <property type="entry name" value="WH_DNA-bd_sf"/>
</dbReference>
<reference evidence="2 3" key="1">
    <citation type="submission" date="2018-05" db="EMBL/GenBank/DDBJ databases">
        <title>Genomic Encyclopedia of Archaeal and Bacterial Type Strains, Phase II (KMG-II): from individual species to whole genera.</title>
        <authorList>
            <person name="Goeker M."/>
        </authorList>
    </citation>
    <scope>NUCLEOTIDE SEQUENCE [LARGE SCALE GENOMIC DNA]</scope>
    <source>
        <strain evidence="2 3">DSM 45184</strain>
    </source>
</reference>
<sequence length="151" mass="16443">MCTCLSSVQAGILNAVTSSRPDLAAMIGPLGRTLFALEAPILDAHGLAMWAYAVLLNLDDEPVRTQTALAEAIGADKTRIIKILDDLTARGLIERRPDPTDRRARLLSLTAEGRRLRDATQAAIQAAEEELLSRLTPAERETFLQALQKLL</sequence>
<gene>
    <name evidence="2" type="ORF">BC793_111107</name>
</gene>
<evidence type="ECO:0000313" key="3">
    <source>
        <dbReference type="Proteomes" id="UP000245697"/>
    </source>
</evidence>
<proteinExistence type="predicted"/>
<dbReference type="GO" id="GO:0003700">
    <property type="term" value="F:DNA-binding transcription factor activity"/>
    <property type="evidence" value="ECO:0007669"/>
    <property type="project" value="InterPro"/>
</dbReference>
<dbReference type="GO" id="GO:0006950">
    <property type="term" value="P:response to stress"/>
    <property type="evidence" value="ECO:0007669"/>
    <property type="project" value="TreeGrafter"/>
</dbReference>
<evidence type="ECO:0000259" key="1">
    <source>
        <dbReference type="PROSITE" id="PS50995"/>
    </source>
</evidence>
<feature type="domain" description="HTH marR-type" evidence="1">
    <location>
        <begin position="20"/>
        <end position="151"/>
    </location>
</feature>
<dbReference type="Gene3D" id="1.10.10.10">
    <property type="entry name" value="Winged helix-like DNA-binding domain superfamily/Winged helix DNA-binding domain"/>
    <property type="match status" value="1"/>
</dbReference>
<dbReference type="AlphaFoldDB" id="A0A316FBH3"/>
<dbReference type="PRINTS" id="PR00598">
    <property type="entry name" value="HTHMARR"/>
</dbReference>
<dbReference type="InterPro" id="IPR036388">
    <property type="entry name" value="WH-like_DNA-bd_sf"/>
</dbReference>
<dbReference type="SMART" id="SM00347">
    <property type="entry name" value="HTH_MARR"/>
    <property type="match status" value="1"/>
</dbReference>
<dbReference type="InterPro" id="IPR039422">
    <property type="entry name" value="MarR/SlyA-like"/>
</dbReference>
<evidence type="ECO:0000313" key="2">
    <source>
        <dbReference type="EMBL" id="PWK45133.1"/>
    </source>
</evidence>
<dbReference type="OrthoDB" id="5148120at2"/>
<organism evidence="2 3">
    <name type="scientific">Actinoplanes xinjiangensis</name>
    <dbReference type="NCBI Taxonomy" id="512350"/>
    <lineage>
        <taxon>Bacteria</taxon>
        <taxon>Bacillati</taxon>
        <taxon>Actinomycetota</taxon>
        <taxon>Actinomycetes</taxon>
        <taxon>Micromonosporales</taxon>
        <taxon>Micromonosporaceae</taxon>
        <taxon>Actinoplanes</taxon>
    </lineage>
</organism>
<comment type="caution">
    <text evidence="2">The sequence shown here is derived from an EMBL/GenBank/DDBJ whole genome shotgun (WGS) entry which is preliminary data.</text>
</comment>
<dbReference type="EMBL" id="QGGR01000011">
    <property type="protein sequence ID" value="PWK45133.1"/>
    <property type="molecule type" value="Genomic_DNA"/>
</dbReference>
<name>A0A316FBH3_9ACTN</name>
<protein>
    <submittedName>
        <fullName evidence="2">MarR family transcriptional regulator</fullName>
    </submittedName>
</protein>
<dbReference type="InterPro" id="IPR000835">
    <property type="entry name" value="HTH_MarR-typ"/>
</dbReference>
<dbReference type="SUPFAM" id="SSF46785">
    <property type="entry name" value="Winged helix' DNA-binding domain"/>
    <property type="match status" value="1"/>
</dbReference>
<dbReference type="PROSITE" id="PS50995">
    <property type="entry name" value="HTH_MARR_2"/>
    <property type="match status" value="1"/>
</dbReference>
<accession>A0A316FBH3</accession>